<reference evidence="1" key="1">
    <citation type="submission" date="2020-08" db="EMBL/GenBank/DDBJ databases">
        <authorList>
            <person name="Uke A."/>
            <person name="Chhe C."/>
            <person name="Baramee S."/>
            <person name="Kosugi A."/>
        </authorList>
    </citation>
    <scope>NUCLEOTIDE SEQUENCE</scope>
    <source>
        <strain evidence="1">DA-C8</strain>
    </source>
</reference>
<keyword evidence="2" id="KW-1185">Reference proteome</keyword>
<reference evidence="1" key="2">
    <citation type="journal article" date="2021" name="Data Brief">
        <title>Draft genome sequence data of the facultative, thermophilic, xylanolytic bacterium Paenibacillus sp. strain DA-C8.</title>
        <authorList>
            <person name="Chhe C."/>
            <person name="Uke A."/>
            <person name="Baramee S."/>
            <person name="Ungkulpasvich U."/>
            <person name="Tachaapaikoon C."/>
            <person name="Pason P."/>
            <person name="Waeonukul R."/>
            <person name="Ratanakhanokchai K."/>
            <person name="Kosugi A."/>
        </authorList>
    </citation>
    <scope>NUCLEOTIDE SEQUENCE</scope>
    <source>
        <strain evidence="1">DA-C8</strain>
    </source>
</reference>
<name>A0A916VGY7_9BACL</name>
<dbReference type="AlphaFoldDB" id="A0A916VGY7"/>
<dbReference type="EMBL" id="BMAQ01000008">
    <property type="protein sequence ID" value="GFR37910.1"/>
    <property type="molecule type" value="Genomic_DNA"/>
</dbReference>
<accession>A0A916VGY7</accession>
<dbReference type="Proteomes" id="UP000654993">
    <property type="component" value="Unassembled WGS sequence"/>
</dbReference>
<organism evidence="1 2">
    <name type="scientific">Insulibacter thermoxylanivorax</name>
    <dbReference type="NCBI Taxonomy" id="2749268"/>
    <lineage>
        <taxon>Bacteria</taxon>
        <taxon>Bacillati</taxon>
        <taxon>Bacillota</taxon>
        <taxon>Bacilli</taxon>
        <taxon>Bacillales</taxon>
        <taxon>Paenibacillaceae</taxon>
        <taxon>Insulibacter</taxon>
    </lineage>
</organism>
<evidence type="ECO:0000313" key="1">
    <source>
        <dbReference type="EMBL" id="GFR37910.1"/>
    </source>
</evidence>
<dbReference type="RefSeq" id="WP_200966175.1">
    <property type="nucleotide sequence ID" value="NZ_BMAQ01000008.1"/>
</dbReference>
<gene>
    <name evidence="1" type="ORF">PRECH8_12060</name>
</gene>
<sequence length="61" mass="7276">MKLALNVYWGEEEIRQAVIDLNPDKFEPLSEEEKEAAVEMIIRDYINQHLTVRWELEEDEG</sequence>
<evidence type="ECO:0000313" key="2">
    <source>
        <dbReference type="Proteomes" id="UP000654993"/>
    </source>
</evidence>
<comment type="caution">
    <text evidence="1">The sequence shown here is derived from an EMBL/GenBank/DDBJ whole genome shotgun (WGS) entry which is preliminary data.</text>
</comment>
<proteinExistence type="predicted"/>
<protein>
    <submittedName>
        <fullName evidence="1">Uncharacterized protein</fullName>
    </submittedName>
</protein>